<dbReference type="EC" id="3.1.26.11" evidence="8"/>
<evidence type="ECO:0000313" key="10">
    <source>
        <dbReference type="Proteomes" id="UP001162741"/>
    </source>
</evidence>
<dbReference type="EMBL" id="CP107006">
    <property type="protein sequence ID" value="UYQ91678.1"/>
    <property type="molecule type" value="Genomic_DNA"/>
</dbReference>
<dbReference type="Pfam" id="PF23023">
    <property type="entry name" value="Anti-Pycsar_Apyc1"/>
    <property type="match status" value="1"/>
</dbReference>
<feature type="binding site" evidence="8">
    <location>
        <position position="63"/>
    </location>
    <ligand>
        <name>Zn(2+)</name>
        <dbReference type="ChEBI" id="CHEBI:29105"/>
        <label>1</label>
        <note>catalytic</note>
    </ligand>
</feature>
<accession>A0ABY6IWR1</accession>
<feature type="binding site" evidence="8">
    <location>
        <position position="66"/>
    </location>
    <ligand>
        <name>Zn(2+)</name>
        <dbReference type="ChEBI" id="CHEBI:29105"/>
        <label>2</label>
        <note>catalytic</note>
    </ligand>
</feature>
<dbReference type="PANTHER" id="PTHR46018">
    <property type="entry name" value="ZINC PHOSPHODIESTERASE ELAC PROTEIN 1"/>
    <property type="match status" value="1"/>
</dbReference>
<evidence type="ECO:0000256" key="1">
    <source>
        <dbReference type="ARBA" id="ARBA00011738"/>
    </source>
</evidence>
<evidence type="ECO:0000256" key="4">
    <source>
        <dbReference type="ARBA" id="ARBA00022723"/>
    </source>
</evidence>
<sequence>MFAVTILGNNSALPTPERHPTAQVVTCNDQLVLIDCGEGTQVQLAKFKVRRSRIKHIVISHLHGDHYFGLIGLLNTLSMLGRTEPLFLYAPPELEAIIRLQMECAGTVLNYPFTFTPLLPDQTGVIIREKEFEVSFFPTRHRIPCYGFAFNMQRRKRKILPDQAVAYEIPATFYSRLQDGEDYRRKDGTLVQNDWVTLPPAPGKRYVYCADTVYNEEMVPQLKDADLIYHETTYLHDQLQKATERFHSTSVQAAGLARLANVKRLLVGHFSSKYTDLQPFLDECRPIFPNTDLAEEGVSYII</sequence>
<dbReference type="InterPro" id="IPR013471">
    <property type="entry name" value="RNase_Z/BN"/>
</dbReference>
<dbReference type="PANTHER" id="PTHR46018:SF2">
    <property type="entry name" value="ZINC PHOSPHODIESTERASE ELAC PROTEIN 1"/>
    <property type="match status" value="1"/>
</dbReference>
<feature type="active site" description="Proton acceptor" evidence="8">
    <location>
        <position position="65"/>
    </location>
</feature>
<keyword evidence="3 8" id="KW-0540">Nuclease</keyword>
<reference evidence="9" key="1">
    <citation type="submission" date="2022-10" db="EMBL/GenBank/DDBJ databases">
        <title>Chitinophaga sp. nov., isolated from soil.</title>
        <authorList>
            <person name="Jeon C.O."/>
        </authorList>
    </citation>
    <scope>NUCLEOTIDE SEQUENCE</scope>
    <source>
        <strain evidence="9">R8</strain>
    </source>
</reference>
<dbReference type="InterPro" id="IPR036866">
    <property type="entry name" value="RibonucZ/Hydroxyglut_hydro"/>
</dbReference>
<feature type="binding site" evidence="8">
    <location>
        <position position="65"/>
    </location>
    <ligand>
        <name>Zn(2+)</name>
        <dbReference type="ChEBI" id="CHEBI:29105"/>
        <label>2</label>
        <note>catalytic</note>
    </ligand>
</feature>
<feature type="binding site" evidence="8">
    <location>
        <position position="141"/>
    </location>
    <ligand>
        <name>Zn(2+)</name>
        <dbReference type="ChEBI" id="CHEBI:29105"/>
        <label>1</label>
        <note>catalytic</note>
    </ligand>
</feature>
<name>A0ABY6IWR1_9BACT</name>
<dbReference type="Gene3D" id="3.60.15.10">
    <property type="entry name" value="Ribonuclease Z/Hydroxyacylglutathione hydrolase-like"/>
    <property type="match status" value="1"/>
</dbReference>
<dbReference type="GO" id="GO:0042781">
    <property type="term" value="F:3'-tRNA processing endoribonuclease activity"/>
    <property type="evidence" value="ECO:0007669"/>
    <property type="project" value="UniProtKB-EC"/>
</dbReference>
<evidence type="ECO:0000256" key="2">
    <source>
        <dbReference type="ARBA" id="ARBA00022694"/>
    </source>
</evidence>
<keyword evidence="7 8" id="KW-0862">Zinc</keyword>
<comment type="similarity">
    <text evidence="8">Belongs to the RNase Z family.</text>
</comment>
<evidence type="ECO:0000313" key="9">
    <source>
        <dbReference type="EMBL" id="UYQ91678.1"/>
    </source>
</evidence>
<comment type="catalytic activity">
    <reaction evidence="8">
        <text>Endonucleolytic cleavage of RNA, removing extra 3' nucleotides from tRNA precursor, generating 3' termini of tRNAs. A 3'-hydroxy group is left at the tRNA terminus and a 5'-phosphoryl group is left at the trailer molecule.</text>
        <dbReference type="EC" id="3.1.26.11"/>
    </reaction>
</comment>
<keyword evidence="10" id="KW-1185">Reference proteome</keyword>
<keyword evidence="4 8" id="KW-0479">Metal-binding</keyword>
<dbReference type="SUPFAM" id="SSF56281">
    <property type="entry name" value="Metallo-hydrolase/oxidoreductase"/>
    <property type="match status" value="1"/>
</dbReference>
<evidence type="ECO:0000256" key="6">
    <source>
        <dbReference type="ARBA" id="ARBA00022801"/>
    </source>
</evidence>
<evidence type="ECO:0000256" key="5">
    <source>
        <dbReference type="ARBA" id="ARBA00022759"/>
    </source>
</evidence>
<dbReference type="Proteomes" id="UP001162741">
    <property type="component" value="Chromosome"/>
</dbReference>
<organism evidence="9 10">
    <name type="scientific">Chitinophaga horti</name>
    <dbReference type="NCBI Taxonomy" id="2920382"/>
    <lineage>
        <taxon>Bacteria</taxon>
        <taxon>Pseudomonadati</taxon>
        <taxon>Bacteroidota</taxon>
        <taxon>Chitinophagia</taxon>
        <taxon>Chitinophagales</taxon>
        <taxon>Chitinophagaceae</taxon>
        <taxon>Chitinophaga</taxon>
    </lineage>
</organism>
<dbReference type="CDD" id="cd07717">
    <property type="entry name" value="RNaseZ_ZiPD-like_MBL-fold"/>
    <property type="match status" value="1"/>
</dbReference>
<feature type="binding site" evidence="8">
    <location>
        <position position="211"/>
    </location>
    <ligand>
        <name>Zn(2+)</name>
        <dbReference type="ChEBI" id="CHEBI:29105"/>
        <label>2</label>
        <note>catalytic</note>
    </ligand>
</feature>
<dbReference type="HAMAP" id="MF_01818">
    <property type="entry name" value="RNase_Z_BN"/>
    <property type="match status" value="1"/>
</dbReference>
<feature type="binding site" evidence="8">
    <location>
        <position position="269"/>
    </location>
    <ligand>
        <name>Zn(2+)</name>
        <dbReference type="ChEBI" id="CHEBI:29105"/>
        <label>2</label>
        <note>catalytic</note>
    </ligand>
</feature>
<evidence type="ECO:0000256" key="7">
    <source>
        <dbReference type="ARBA" id="ARBA00022833"/>
    </source>
</evidence>
<protein>
    <recommendedName>
        <fullName evidence="8">Ribonuclease Z</fullName>
        <shortName evidence="8">RNase Z</shortName>
        <ecNumber evidence="8">3.1.26.11</ecNumber>
    </recommendedName>
    <alternativeName>
        <fullName evidence="8">tRNA 3 endonuclease</fullName>
    </alternativeName>
    <alternativeName>
        <fullName evidence="8">tRNase Z</fullName>
    </alternativeName>
</protein>
<comment type="subunit">
    <text evidence="1 8">Homodimer.</text>
</comment>
<keyword evidence="5 8" id="KW-0255">Endonuclease</keyword>
<feature type="binding site" evidence="8">
    <location>
        <position position="211"/>
    </location>
    <ligand>
        <name>Zn(2+)</name>
        <dbReference type="ChEBI" id="CHEBI:29105"/>
        <label>1</label>
        <note>catalytic</note>
    </ligand>
</feature>
<comment type="cofactor">
    <cofactor evidence="8">
        <name>Zn(2+)</name>
        <dbReference type="ChEBI" id="CHEBI:29105"/>
    </cofactor>
    <text evidence="8">Binds 2 Zn(2+) ions.</text>
</comment>
<dbReference type="NCBIfam" id="NF000801">
    <property type="entry name" value="PRK00055.1-3"/>
    <property type="match status" value="1"/>
</dbReference>
<evidence type="ECO:0000256" key="8">
    <source>
        <dbReference type="HAMAP-Rule" id="MF_01818"/>
    </source>
</evidence>
<evidence type="ECO:0000256" key="3">
    <source>
        <dbReference type="ARBA" id="ARBA00022722"/>
    </source>
</evidence>
<comment type="function">
    <text evidence="8">Zinc phosphodiesterase, which displays some tRNA 3'-processing endonuclease activity. Probably involved in tRNA maturation, by removing a 3'-trailer from precursor tRNA.</text>
</comment>
<proteinExistence type="inferred from homology"/>
<dbReference type="RefSeq" id="WP_244840588.1">
    <property type="nucleotide sequence ID" value="NZ_CP107006.1"/>
</dbReference>
<gene>
    <name evidence="8" type="primary">rnz</name>
    <name evidence="9" type="ORF">MKQ68_16435</name>
</gene>
<keyword evidence="6 8" id="KW-0378">Hydrolase</keyword>
<keyword evidence="2 8" id="KW-0819">tRNA processing</keyword>
<feature type="binding site" evidence="8">
    <location>
        <position position="61"/>
    </location>
    <ligand>
        <name>Zn(2+)</name>
        <dbReference type="ChEBI" id="CHEBI:29105"/>
        <label>1</label>
        <note>catalytic</note>
    </ligand>
</feature>